<dbReference type="InterPro" id="IPR028082">
    <property type="entry name" value="Peripla_BP_I"/>
</dbReference>
<dbReference type="RefSeq" id="WP_091727071.1">
    <property type="nucleotide sequence ID" value="NZ_LT629757.1"/>
</dbReference>
<reference evidence="7" key="1">
    <citation type="submission" date="2016-10" db="EMBL/GenBank/DDBJ databases">
        <authorList>
            <person name="Varghese N."/>
            <person name="Submissions S."/>
        </authorList>
    </citation>
    <scope>NUCLEOTIDE SEQUENCE [LARGE SCALE GENOMIC DNA]</scope>
    <source>
        <strain evidence="7">DSM 22127</strain>
    </source>
</reference>
<proteinExistence type="inferred from homology"/>
<keyword evidence="3 4" id="KW-0732">Signal</keyword>
<evidence type="ECO:0000313" key="6">
    <source>
        <dbReference type="EMBL" id="SDS09961.1"/>
    </source>
</evidence>
<organism evidence="6 7">
    <name type="scientific">Nocardioides scoriae</name>
    <dbReference type="NCBI Taxonomy" id="642780"/>
    <lineage>
        <taxon>Bacteria</taxon>
        <taxon>Bacillati</taxon>
        <taxon>Actinomycetota</taxon>
        <taxon>Actinomycetes</taxon>
        <taxon>Propionibacteriales</taxon>
        <taxon>Nocardioidaceae</taxon>
        <taxon>Nocardioides</taxon>
    </lineage>
</organism>
<dbReference type="InterPro" id="IPR025997">
    <property type="entry name" value="SBP_2_dom"/>
</dbReference>
<dbReference type="SUPFAM" id="SSF53822">
    <property type="entry name" value="Periplasmic binding protein-like I"/>
    <property type="match status" value="1"/>
</dbReference>
<dbReference type="CDD" id="cd20007">
    <property type="entry name" value="PBP1_ABC_sugar_binding-like"/>
    <property type="match status" value="1"/>
</dbReference>
<protein>
    <submittedName>
        <fullName evidence="6">Monosaccharide ABC transporter substrate-binding protein, CUT2 family</fullName>
    </submittedName>
</protein>
<comment type="similarity">
    <text evidence="2">Belongs to the bacterial solute-binding protein 2 family.</text>
</comment>
<dbReference type="PROSITE" id="PS51257">
    <property type="entry name" value="PROKAR_LIPOPROTEIN"/>
    <property type="match status" value="1"/>
</dbReference>
<dbReference type="GO" id="GO:0030246">
    <property type="term" value="F:carbohydrate binding"/>
    <property type="evidence" value="ECO:0007669"/>
    <property type="project" value="UniProtKB-ARBA"/>
</dbReference>
<evidence type="ECO:0000256" key="1">
    <source>
        <dbReference type="ARBA" id="ARBA00004196"/>
    </source>
</evidence>
<evidence type="ECO:0000256" key="2">
    <source>
        <dbReference type="ARBA" id="ARBA00007639"/>
    </source>
</evidence>
<dbReference type="OrthoDB" id="9800520at2"/>
<feature type="domain" description="Periplasmic binding protein" evidence="5">
    <location>
        <begin position="49"/>
        <end position="305"/>
    </location>
</feature>
<gene>
    <name evidence="6" type="ORF">SAMN04488570_1127</name>
</gene>
<comment type="subcellular location">
    <subcellularLocation>
        <location evidence="1">Cell envelope</location>
    </subcellularLocation>
</comment>
<sequence length="340" mass="34781">MSRPDRSLTTRLARTTGVLALSTCLVGTLAACGSSADAQAGSTGKDGTIYLVPGLTTHPAYRTMYCGAKAEADKLGLDLEYAGATTWDPSLQIPIVQSLLAKSPAALLLTPTDGAALAPVVQQYTSADIPVIAMDTTLDDPKGLTSQISSSNEQGGAAAADALGEAVGDSGTVAIISGAPGASTDEARVKGFVDRMKSEHPGLTILEPQFSKSVVATAESQTQALMLKHPDLVGVFGVNGNSATGAANAVDNGGKKGEITVAGYDAEPATVEELKAGNIAILVVQDFATEGKLGVRYAAAALSGDEGEIEKQVALKNVIATTDNADDLEISRYFYVDKCS</sequence>
<dbReference type="GO" id="GO:0030313">
    <property type="term" value="C:cell envelope"/>
    <property type="evidence" value="ECO:0007669"/>
    <property type="project" value="UniProtKB-SubCell"/>
</dbReference>
<feature type="chain" id="PRO_5039242902" evidence="4">
    <location>
        <begin position="41"/>
        <end position="340"/>
    </location>
</feature>
<dbReference type="EMBL" id="LT629757">
    <property type="protein sequence ID" value="SDS09961.1"/>
    <property type="molecule type" value="Genomic_DNA"/>
</dbReference>
<accession>A0A1H1PFA6</accession>
<evidence type="ECO:0000256" key="4">
    <source>
        <dbReference type="SAM" id="SignalP"/>
    </source>
</evidence>
<dbReference type="Gene3D" id="3.40.50.2300">
    <property type="match status" value="2"/>
</dbReference>
<dbReference type="STRING" id="642780.SAMN04488570_1127"/>
<dbReference type="PANTHER" id="PTHR46847">
    <property type="entry name" value="D-ALLOSE-BINDING PERIPLASMIC PROTEIN-RELATED"/>
    <property type="match status" value="1"/>
</dbReference>
<evidence type="ECO:0000259" key="5">
    <source>
        <dbReference type="Pfam" id="PF13407"/>
    </source>
</evidence>
<evidence type="ECO:0000256" key="3">
    <source>
        <dbReference type="ARBA" id="ARBA00022729"/>
    </source>
</evidence>
<evidence type="ECO:0000313" key="7">
    <source>
        <dbReference type="Proteomes" id="UP000198859"/>
    </source>
</evidence>
<dbReference type="PANTHER" id="PTHR46847:SF1">
    <property type="entry name" value="D-ALLOSE-BINDING PERIPLASMIC PROTEIN-RELATED"/>
    <property type="match status" value="1"/>
</dbReference>
<dbReference type="AlphaFoldDB" id="A0A1H1PFA6"/>
<dbReference type="Pfam" id="PF13407">
    <property type="entry name" value="Peripla_BP_4"/>
    <property type="match status" value="1"/>
</dbReference>
<feature type="signal peptide" evidence="4">
    <location>
        <begin position="1"/>
        <end position="40"/>
    </location>
</feature>
<dbReference type="Proteomes" id="UP000198859">
    <property type="component" value="Chromosome I"/>
</dbReference>
<keyword evidence="7" id="KW-1185">Reference proteome</keyword>
<name>A0A1H1PFA6_9ACTN</name>